<dbReference type="RefSeq" id="WP_120117446.1">
    <property type="nucleotide sequence ID" value="NZ_BORI01000010.1"/>
</dbReference>
<dbReference type="AlphaFoldDB" id="A0A429X4K8"/>
<dbReference type="OrthoDB" id="2412610at2"/>
<protein>
    <submittedName>
        <fullName evidence="3">DUF2140 family protein</fullName>
    </submittedName>
</protein>
<name>A0A429X4K8_SIMTE</name>
<evidence type="ECO:0000256" key="1">
    <source>
        <dbReference type="SAM" id="Phobius"/>
    </source>
</evidence>
<keyword evidence="5" id="KW-1185">Reference proteome</keyword>
<evidence type="ECO:0000313" key="4">
    <source>
        <dbReference type="Proteomes" id="UP000287296"/>
    </source>
</evidence>
<dbReference type="Proteomes" id="UP000287296">
    <property type="component" value="Unassembled WGS sequence"/>
</dbReference>
<dbReference type="Proteomes" id="UP000680670">
    <property type="component" value="Unassembled WGS sequence"/>
</dbReference>
<dbReference type="Pfam" id="PF09911">
    <property type="entry name" value="DUF2140"/>
    <property type="match status" value="1"/>
</dbReference>
<keyword evidence="1" id="KW-0812">Transmembrane</keyword>
<feature type="transmembrane region" description="Helical" evidence="1">
    <location>
        <begin position="6"/>
        <end position="31"/>
    </location>
</feature>
<gene>
    <name evidence="3" type="ORF">D5F11_018630</name>
    <name evidence="2" type="ORF">J6TS1_49320</name>
</gene>
<keyword evidence="1" id="KW-1133">Transmembrane helix</keyword>
<keyword evidence="1" id="KW-0472">Membrane</keyword>
<dbReference type="EMBL" id="QYTW02000022">
    <property type="protein sequence ID" value="RST58281.1"/>
    <property type="molecule type" value="Genomic_DNA"/>
</dbReference>
<accession>A0A429X4K8</accession>
<evidence type="ECO:0000313" key="2">
    <source>
        <dbReference type="EMBL" id="GIN99062.1"/>
    </source>
</evidence>
<evidence type="ECO:0000313" key="5">
    <source>
        <dbReference type="Proteomes" id="UP000680670"/>
    </source>
</evidence>
<evidence type="ECO:0000313" key="3">
    <source>
        <dbReference type="EMBL" id="RST58281.1"/>
    </source>
</evidence>
<organism evidence="3 4">
    <name type="scientific">Siminovitchia terrae</name>
    <name type="common">Bacillus terrae</name>
    <dbReference type="NCBI Taxonomy" id="1914933"/>
    <lineage>
        <taxon>Bacteria</taxon>
        <taxon>Bacillati</taxon>
        <taxon>Bacillota</taxon>
        <taxon>Bacilli</taxon>
        <taxon>Bacillales</taxon>
        <taxon>Bacillaceae</taxon>
        <taxon>Siminovitchia</taxon>
    </lineage>
</organism>
<dbReference type="InterPro" id="IPR018672">
    <property type="entry name" value="DUF2140"/>
</dbReference>
<comment type="caution">
    <text evidence="3">The sequence shown here is derived from an EMBL/GenBank/DDBJ whole genome shotgun (WGS) entry which is preliminary data.</text>
</comment>
<reference evidence="2 5" key="2">
    <citation type="submission" date="2021-03" db="EMBL/GenBank/DDBJ databases">
        <title>Antimicrobial resistance genes in bacteria isolated from Japanese honey, and their potential for conferring macrolide and lincosamide resistance in the American foulbrood pathogen Paenibacillus larvae.</title>
        <authorList>
            <person name="Okamoto M."/>
            <person name="Kumagai M."/>
            <person name="Kanamori H."/>
            <person name="Takamatsu D."/>
        </authorList>
    </citation>
    <scope>NUCLEOTIDE SEQUENCE [LARGE SCALE GENOMIC DNA]</scope>
    <source>
        <strain evidence="2 5">J6TS1</strain>
    </source>
</reference>
<proteinExistence type="predicted"/>
<sequence length="194" mass="22254">MGNKNYWKIGFLILAAVNLIFVCGMGLLLFLSSDQTEIPKNTTDTGTYSEFTIDTHKEDLNDLINYYIEKEGLNGPIHYNVFLTDEVELYGEVSVFSQALQLKMTFEPKALDNGDLVLEQKDVYLGDVKLPVSYIMKFIRDAYKLPPWVIIQPNDQQVYVALQEMRLNNGIQVRVQEFDLAKDQISMKMLVPTQ</sequence>
<reference evidence="3 4" key="1">
    <citation type="submission" date="2018-12" db="EMBL/GenBank/DDBJ databases">
        <authorList>
            <person name="Sun L."/>
            <person name="Chen Z."/>
        </authorList>
    </citation>
    <scope>NUCLEOTIDE SEQUENCE [LARGE SCALE GENOMIC DNA]</scope>
    <source>
        <strain evidence="3 4">LMG 29736</strain>
    </source>
</reference>
<dbReference type="EMBL" id="BORJ01000020">
    <property type="protein sequence ID" value="GIN99062.1"/>
    <property type="molecule type" value="Genomic_DNA"/>
</dbReference>